<proteinExistence type="predicted"/>
<dbReference type="AlphaFoldDB" id="A0A286HSN4"/>
<gene>
    <name evidence="1" type="ORF">SAMN05877838_0801</name>
</gene>
<evidence type="ECO:0000313" key="2">
    <source>
        <dbReference type="Proteomes" id="UP000219465"/>
    </source>
</evidence>
<reference evidence="2" key="1">
    <citation type="submission" date="2017-08" db="EMBL/GenBank/DDBJ databases">
        <authorList>
            <person name="Varghese N."/>
            <person name="Submissions S."/>
        </authorList>
    </citation>
    <scope>NUCLEOTIDE SEQUENCE [LARGE SCALE GENOMIC DNA]</scope>
    <source>
        <strain evidence="2">KCTC 23107</strain>
    </source>
</reference>
<accession>A0A286HSN4</accession>
<dbReference type="Proteomes" id="UP000219465">
    <property type="component" value="Unassembled WGS sequence"/>
</dbReference>
<organism evidence="1 2">
    <name type="scientific">Hoeflea halophila</name>
    <dbReference type="NCBI Taxonomy" id="714899"/>
    <lineage>
        <taxon>Bacteria</taxon>
        <taxon>Pseudomonadati</taxon>
        <taxon>Pseudomonadota</taxon>
        <taxon>Alphaproteobacteria</taxon>
        <taxon>Hyphomicrobiales</taxon>
        <taxon>Rhizobiaceae</taxon>
        <taxon>Hoeflea</taxon>
    </lineage>
</organism>
<sequence length="389" mass="42589">MCEWLSGKRFQLLQVMLLSVAALLYGCSTPYRTPIVEYSGENTGKSFEGIMSYAAQGDLRVVWLHGMCTHSIKWALERDAFISGTLRESMEAAESSKSSAGGNQPYRVTRNHSVSGNHLEMRYLVWSALNDQAKAVVKSASFSKYERADINAALKEGLIDDCFSDAVVYSGPAGDPIRNWIRGEVCDALGGAYSSSGCRIRDNTDRHKTIFVAESLGSKILSDALISIWDLSSKRDKAEIERRLAEVQMIFLLANQIPLLSAATHSSDPTALKMETRDTSLSPLVELFAAARTEEKARSFIEAPGSQLKFVAFSDPNDLLSYPLVGGEHLPQDISIANVIVSNDTTFLGKLERPDTAHRNYLSNPAVIGAVFDGYDGVAFSRRSVPASQ</sequence>
<name>A0A286HSN4_9HYPH</name>
<keyword evidence="2" id="KW-1185">Reference proteome</keyword>
<evidence type="ECO:0000313" key="1">
    <source>
        <dbReference type="EMBL" id="SOE10737.1"/>
    </source>
</evidence>
<protein>
    <submittedName>
        <fullName evidence="1">Uncharacterized protein</fullName>
    </submittedName>
</protein>
<dbReference type="EMBL" id="OCPC01000001">
    <property type="protein sequence ID" value="SOE10737.1"/>
    <property type="molecule type" value="Genomic_DNA"/>
</dbReference>